<comment type="similarity">
    <text evidence="1 2">Belongs to the anti-sigma-factor antagonist family.</text>
</comment>
<gene>
    <name evidence="4" type="ORF">GUY60_24565</name>
</gene>
<dbReference type="CDD" id="cd07043">
    <property type="entry name" value="STAS_anti-anti-sigma_factors"/>
    <property type="match status" value="2"/>
</dbReference>
<dbReference type="AlphaFoldDB" id="A0A964XML8"/>
<proteinExistence type="inferred from homology"/>
<dbReference type="EMBL" id="JAAAHS010000227">
    <property type="protein sequence ID" value="NBE54535.1"/>
    <property type="molecule type" value="Genomic_DNA"/>
</dbReference>
<reference evidence="4" key="1">
    <citation type="submission" date="2020-01" db="EMBL/GenBank/DDBJ databases">
        <title>Whole-genome analyses of novel actinobacteria.</title>
        <authorList>
            <person name="Sahin N."/>
        </authorList>
    </citation>
    <scope>NUCLEOTIDE SEQUENCE</scope>
    <source>
        <strain evidence="4">YC537</strain>
    </source>
</reference>
<comment type="caution">
    <text evidence="4">The sequence shown here is derived from an EMBL/GenBank/DDBJ whole genome shotgun (WGS) entry which is preliminary data.</text>
</comment>
<name>A0A964XML8_9ACTN</name>
<feature type="domain" description="STAS" evidence="3">
    <location>
        <begin position="26"/>
        <end position="125"/>
    </location>
</feature>
<dbReference type="InterPro" id="IPR036513">
    <property type="entry name" value="STAS_dom_sf"/>
</dbReference>
<protein>
    <recommendedName>
        <fullName evidence="2">Anti-sigma factor antagonist</fullName>
    </recommendedName>
</protein>
<organism evidence="4 5">
    <name type="scientific">Streptomyces boluensis</name>
    <dbReference type="NCBI Taxonomy" id="1775135"/>
    <lineage>
        <taxon>Bacteria</taxon>
        <taxon>Bacillati</taxon>
        <taxon>Actinomycetota</taxon>
        <taxon>Actinomycetes</taxon>
        <taxon>Kitasatosporales</taxon>
        <taxon>Streptomycetaceae</taxon>
        <taxon>Streptomyces</taxon>
    </lineage>
</organism>
<evidence type="ECO:0000256" key="2">
    <source>
        <dbReference type="RuleBase" id="RU003749"/>
    </source>
</evidence>
<dbReference type="InterPro" id="IPR002645">
    <property type="entry name" value="STAS_dom"/>
</dbReference>
<dbReference type="SUPFAM" id="SSF52091">
    <property type="entry name" value="SpoIIaa-like"/>
    <property type="match status" value="2"/>
</dbReference>
<dbReference type="Pfam" id="PF01740">
    <property type="entry name" value="STAS"/>
    <property type="match status" value="2"/>
</dbReference>
<evidence type="ECO:0000256" key="1">
    <source>
        <dbReference type="ARBA" id="ARBA00009013"/>
    </source>
</evidence>
<keyword evidence="5" id="KW-1185">Reference proteome</keyword>
<dbReference type="NCBIfam" id="TIGR00377">
    <property type="entry name" value="ant_ant_sig"/>
    <property type="match status" value="2"/>
</dbReference>
<dbReference type="RefSeq" id="WP_161701426.1">
    <property type="nucleotide sequence ID" value="NZ_JAAAHS010000227.1"/>
</dbReference>
<dbReference type="PROSITE" id="PS50801">
    <property type="entry name" value="STAS"/>
    <property type="match status" value="2"/>
</dbReference>
<evidence type="ECO:0000259" key="3">
    <source>
        <dbReference type="PROSITE" id="PS50801"/>
    </source>
</evidence>
<dbReference type="PANTHER" id="PTHR33495">
    <property type="entry name" value="ANTI-SIGMA FACTOR ANTAGONIST TM_1081-RELATED-RELATED"/>
    <property type="match status" value="1"/>
</dbReference>
<evidence type="ECO:0000313" key="5">
    <source>
        <dbReference type="Proteomes" id="UP000598297"/>
    </source>
</evidence>
<evidence type="ECO:0000313" key="4">
    <source>
        <dbReference type="EMBL" id="NBE54535.1"/>
    </source>
</evidence>
<dbReference type="GO" id="GO:0043856">
    <property type="term" value="F:anti-sigma factor antagonist activity"/>
    <property type="evidence" value="ECO:0007669"/>
    <property type="project" value="InterPro"/>
</dbReference>
<dbReference type="PANTHER" id="PTHR33495:SF2">
    <property type="entry name" value="ANTI-SIGMA FACTOR ANTAGONIST TM_1081-RELATED"/>
    <property type="match status" value="1"/>
</dbReference>
<accession>A0A964XML8</accession>
<dbReference type="Gene3D" id="3.30.750.24">
    <property type="entry name" value="STAS domain"/>
    <property type="match status" value="2"/>
</dbReference>
<feature type="domain" description="STAS" evidence="3">
    <location>
        <begin position="158"/>
        <end position="258"/>
    </location>
</feature>
<sequence length="280" mass="29814">MTTAEHREAAKRAELRIAHEHLSSEMTVVTLSGEADVYSAPRLREVLRDVIEHGRHRILVEMSAVEMLDSTALGVLVGALKRTRAQDGFVGIVGATERILKSFRISGLIKVFPIYGCLSEAEEKLPHLAAVRTGRSAGTNPVDHAAGLRIRHEHSPSGLTVVTVAGDADAHTSRQLRAALVALIDDGHVQLLIDMKDMSISDGSGFGALVGALKRTRALGGYMGVVAPSRKVLHVFRATGLTKVLPIYGSLAEAEEKLPAFIANMPPPGAGSATTNRQSA</sequence>
<dbReference type="Proteomes" id="UP000598297">
    <property type="component" value="Unassembled WGS sequence"/>
</dbReference>
<dbReference type="InterPro" id="IPR003658">
    <property type="entry name" value="Anti-sigma_ant"/>
</dbReference>
<dbReference type="OrthoDB" id="9793697at2"/>